<keyword evidence="3" id="KW-0378">Hydrolase</keyword>
<dbReference type="CDD" id="cd07724">
    <property type="entry name" value="POD-like_MBL-fold"/>
    <property type="match status" value="1"/>
</dbReference>
<dbReference type="SMART" id="SM00450">
    <property type="entry name" value="RHOD"/>
    <property type="match status" value="1"/>
</dbReference>
<dbReference type="GO" id="GO:0046872">
    <property type="term" value="F:metal ion binding"/>
    <property type="evidence" value="ECO:0007669"/>
    <property type="project" value="UniProtKB-KW"/>
</dbReference>
<dbReference type="CDD" id="cd00158">
    <property type="entry name" value="RHOD"/>
    <property type="match status" value="1"/>
</dbReference>
<reference evidence="3 4" key="1">
    <citation type="submission" date="2016-11" db="EMBL/GenBank/DDBJ databases">
        <authorList>
            <person name="Jaros S."/>
            <person name="Januszkiewicz K."/>
            <person name="Wedrychowicz H."/>
        </authorList>
    </citation>
    <scope>NUCLEOTIDE SEQUENCE [LARGE SCALE GENOMIC DNA]</scope>
    <source>
        <strain evidence="3 4">DSM 18772</strain>
    </source>
</reference>
<proteinExistence type="predicted"/>
<evidence type="ECO:0000256" key="1">
    <source>
        <dbReference type="ARBA" id="ARBA00022723"/>
    </source>
</evidence>
<dbReference type="RefSeq" id="WP_143183677.1">
    <property type="nucleotide sequence ID" value="NZ_FQYR01000003.1"/>
</dbReference>
<dbReference type="SMART" id="SM00849">
    <property type="entry name" value="Lactamase_B"/>
    <property type="match status" value="1"/>
</dbReference>
<dbReference type="FunFam" id="3.60.15.10:FF:000030">
    <property type="entry name" value="Metallo-beta-lactamase family protein"/>
    <property type="match status" value="1"/>
</dbReference>
<accession>A0A1M6JGF2</accession>
<evidence type="ECO:0000259" key="2">
    <source>
        <dbReference type="PROSITE" id="PS50206"/>
    </source>
</evidence>
<keyword evidence="4" id="KW-1185">Reference proteome</keyword>
<dbReference type="GO" id="GO:0050313">
    <property type="term" value="F:sulfur dioxygenase activity"/>
    <property type="evidence" value="ECO:0007669"/>
    <property type="project" value="InterPro"/>
</dbReference>
<dbReference type="PANTHER" id="PTHR43084:SF1">
    <property type="entry name" value="PERSULFIDE DIOXYGENASE ETHE1, MITOCHONDRIAL"/>
    <property type="match status" value="1"/>
</dbReference>
<dbReference type="Pfam" id="PF00753">
    <property type="entry name" value="Lactamase_B"/>
    <property type="match status" value="1"/>
</dbReference>
<dbReference type="InterPro" id="IPR001763">
    <property type="entry name" value="Rhodanese-like_dom"/>
</dbReference>
<dbReference type="GO" id="GO:0070813">
    <property type="term" value="P:hydrogen sulfide metabolic process"/>
    <property type="evidence" value="ECO:0007669"/>
    <property type="project" value="TreeGrafter"/>
</dbReference>
<keyword evidence="1" id="KW-0479">Metal-binding</keyword>
<dbReference type="SUPFAM" id="SSF56281">
    <property type="entry name" value="Metallo-hydrolase/oxidoreductase"/>
    <property type="match status" value="1"/>
</dbReference>
<dbReference type="InterPro" id="IPR036866">
    <property type="entry name" value="RibonucZ/Hydroxyglut_hydro"/>
</dbReference>
<dbReference type="SUPFAM" id="SSF52821">
    <property type="entry name" value="Rhodanese/Cell cycle control phosphatase"/>
    <property type="match status" value="2"/>
</dbReference>
<dbReference type="Proteomes" id="UP000184510">
    <property type="component" value="Unassembled WGS sequence"/>
</dbReference>
<dbReference type="InterPro" id="IPR051682">
    <property type="entry name" value="Mito_Persulfide_Diox"/>
</dbReference>
<dbReference type="InterPro" id="IPR001279">
    <property type="entry name" value="Metallo-B-lactamas"/>
</dbReference>
<evidence type="ECO:0000313" key="4">
    <source>
        <dbReference type="Proteomes" id="UP000184510"/>
    </source>
</evidence>
<sequence>MFLKQIYDPSLSQYAYLIGCQRTGQAIIVDPERDIDRYRKIATENDLEITAVAETHIHADFVSGARELMETDDRMQAYLSDEGDADWKSEWAQGCERVNFVKHGDQFKIGNIQFTVLHTPGHTPEHVSYLVEDQGGGADEPMALLSGDFMFVGDVGRPDLLESAAGDVGSREPSARRLYQSILEFAKLPEFLQVLPAHGAGSACGKALGAIPSSTVGYEMRFNPALKIACKEGEDAFVDYILSGQPEPPMYFARMKQVNKEGIEVLRGLPKPKRISTVSIAGVSGQNGSVVLDMRADRRDFMAKHLRGSLHTPPAKFSVAAGSYVKPDQDVYFLLEKELQLDEAVRELIRMGIDHIRGYALAGEVLSDINCNACLASTPVIQITEAEEARDKHAGATILDVRSAGEYEDSHMEGAQNVSYTRIAAHLDELPDPAKGPLVVHCGSGVRASLAVPYLERLGYEMIYADGMFSDWKQSCGESCEV</sequence>
<dbReference type="InterPro" id="IPR036873">
    <property type="entry name" value="Rhodanese-like_dom_sf"/>
</dbReference>
<dbReference type="STRING" id="1123071.SAMN02745181_2115"/>
<gene>
    <name evidence="3" type="ORF">SAMN02745181_2115</name>
</gene>
<dbReference type="EMBL" id="FQYR01000003">
    <property type="protein sequence ID" value="SHJ45734.1"/>
    <property type="molecule type" value="Genomic_DNA"/>
</dbReference>
<feature type="domain" description="Rhodanese" evidence="2">
    <location>
        <begin position="285"/>
        <end position="370"/>
    </location>
</feature>
<dbReference type="PROSITE" id="PS50206">
    <property type="entry name" value="RHODANESE_3"/>
    <property type="match status" value="2"/>
</dbReference>
<dbReference type="Gene3D" id="3.60.15.10">
    <property type="entry name" value="Ribonuclease Z/Hydroxyacylglutathione hydrolase-like"/>
    <property type="match status" value="1"/>
</dbReference>
<dbReference type="GO" id="GO:0016787">
    <property type="term" value="F:hydrolase activity"/>
    <property type="evidence" value="ECO:0007669"/>
    <property type="project" value="UniProtKB-KW"/>
</dbReference>
<name>A0A1M6JGF2_9BACT</name>
<dbReference type="PANTHER" id="PTHR43084">
    <property type="entry name" value="PERSULFIDE DIOXYGENASE ETHE1"/>
    <property type="match status" value="1"/>
</dbReference>
<evidence type="ECO:0000313" key="3">
    <source>
        <dbReference type="EMBL" id="SHJ45734.1"/>
    </source>
</evidence>
<dbReference type="Gene3D" id="3.40.250.10">
    <property type="entry name" value="Rhodanese-like domain"/>
    <property type="match status" value="2"/>
</dbReference>
<dbReference type="InParanoid" id="A0A1M6JGF2"/>
<dbReference type="GO" id="GO:0006749">
    <property type="term" value="P:glutathione metabolic process"/>
    <property type="evidence" value="ECO:0007669"/>
    <property type="project" value="InterPro"/>
</dbReference>
<dbReference type="OrthoDB" id="9784009at2"/>
<protein>
    <submittedName>
        <fullName evidence="3">Hydroxyacylglutathione hydrolase</fullName>
    </submittedName>
</protein>
<dbReference type="InterPro" id="IPR044528">
    <property type="entry name" value="POD-like_MBL-fold"/>
</dbReference>
<organism evidence="3 4">
    <name type="scientific">Rubritalea squalenifaciens DSM 18772</name>
    <dbReference type="NCBI Taxonomy" id="1123071"/>
    <lineage>
        <taxon>Bacteria</taxon>
        <taxon>Pseudomonadati</taxon>
        <taxon>Verrucomicrobiota</taxon>
        <taxon>Verrucomicrobiia</taxon>
        <taxon>Verrucomicrobiales</taxon>
        <taxon>Rubritaleaceae</taxon>
        <taxon>Rubritalea</taxon>
    </lineage>
</organism>
<feature type="domain" description="Rhodanese" evidence="2">
    <location>
        <begin position="392"/>
        <end position="481"/>
    </location>
</feature>
<dbReference type="Pfam" id="PF00581">
    <property type="entry name" value="Rhodanese"/>
    <property type="match status" value="1"/>
</dbReference>
<dbReference type="AlphaFoldDB" id="A0A1M6JGF2"/>